<dbReference type="HOGENOM" id="CLU_2089979_0_0_6"/>
<gene>
    <name evidence="2" type="ORF">PSYJA_23173</name>
</gene>
<protein>
    <submittedName>
        <fullName evidence="2">Glycogen branching enzyme</fullName>
        <ecNumber evidence="2">2.4.1.18</ecNumber>
    </submittedName>
</protein>
<dbReference type="Pfam" id="PF02806">
    <property type="entry name" value="Alpha-amylase_C"/>
    <property type="match status" value="1"/>
</dbReference>
<dbReference type="Proteomes" id="UP000004471">
    <property type="component" value="Unassembled WGS sequence"/>
</dbReference>
<dbReference type="InterPro" id="IPR006048">
    <property type="entry name" value="A-amylase/branching_C"/>
</dbReference>
<evidence type="ECO:0000259" key="1">
    <source>
        <dbReference type="Pfam" id="PF02806"/>
    </source>
</evidence>
<dbReference type="EMBL" id="AEAH01001038">
    <property type="protein sequence ID" value="EGH31717.1"/>
    <property type="molecule type" value="Genomic_DNA"/>
</dbReference>
<proteinExistence type="predicted"/>
<dbReference type="SUPFAM" id="SSF51011">
    <property type="entry name" value="Glycosyl hydrolase domain"/>
    <property type="match status" value="1"/>
</dbReference>
<keyword evidence="2" id="KW-0808">Transferase</keyword>
<accession>F3FND1</accession>
<dbReference type="FunFam" id="2.60.40.1180:FF:000002">
    <property type="entry name" value="1,4-alpha-glucan branching enzyme GlgB"/>
    <property type="match status" value="1"/>
</dbReference>
<comment type="caution">
    <text evidence="2">The sequence shown here is derived from an EMBL/GenBank/DDBJ whole genome shotgun (WGS) entry which is preliminary data.</text>
</comment>
<dbReference type="AlphaFoldDB" id="F3FND1"/>
<dbReference type="GO" id="GO:0003844">
    <property type="term" value="F:1,4-alpha-glucan branching enzyme activity"/>
    <property type="evidence" value="ECO:0007669"/>
    <property type="project" value="UniProtKB-EC"/>
</dbReference>
<dbReference type="PATRIC" id="fig|629262.5.peg.3861"/>
<dbReference type="Gene3D" id="2.60.40.1180">
    <property type="entry name" value="Golgi alpha-mannosidase II"/>
    <property type="match status" value="1"/>
</dbReference>
<organism evidence="2 3">
    <name type="scientific">Pseudomonas syringae pv. japonica str. M301072</name>
    <dbReference type="NCBI Taxonomy" id="629262"/>
    <lineage>
        <taxon>Bacteria</taxon>
        <taxon>Pseudomonadati</taxon>
        <taxon>Pseudomonadota</taxon>
        <taxon>Gammaproteobacteria</taxon>
        <taxon>Pseudomonadales</taxon>
        <taxon>Pseudomonadaceae</taxon>
        <taxon>Pseudomonas</taxon>
        <taxon>Pseudomonas syringae</taxon>
    </lineage>
</organism>
<name>F3FND1_PSESX</name>
<dbReference type="EC" id="2.4.1.18" evidence="2"/>
<reference evidence="2 3" key="1">
    <citation type="journal article" date="2011" name="PLoS Pathog.">
        <title>Dynamic evolution of pathogenicity revealed by sequencing and comparative genomics of 19 Pseudomonas syringae isolates.</title>
        <authorList>
            <person name="Baltrus D.A."/>
            <person name="Nishimura M.T."/>
            <person name="Romanchuk A."/>
            <person name="Chang J.H."/>
            <person name="Mukhtar M.S."/>
            <person name="Cherkis K."/>
            <person name="Roach J."/>
            <person name="Grant S.R."/>
            <person name="Jones C.D."/>
            <person name="Dangl J.L."/>
        </authorList>
    </citation>
    <scope>NUCLEOTIDE SEQUENCE [LARGE SCALE GENOMIC DNA]</scope>
    <source>
        <strain evidence="3">M301072PT</strain>
    </source>
</reference>
<evidence type="ECO:0000313" key="3">
    <source>
        <dbReference type="Proteomes" id="UP000004471"/>
    </source>
</evidence>
<evidence type="ECO:0000313" key="2">
    <source>
        <dbReference type="EMBL" id="EGH31717.1"/>
    </source>
</evidence>
<dbReference type="GO" id="GO:0043169">
    <property type="term" value="F:cation binding"/>
    <property type="evidence" value="ECO:0007669"/>
    <property type="project" value="InterPro"/>
</dbReference>
<dbReference type="InterPro" id="IPR013780">
    <property type="entry name" value="Glyco_hydro_b"/>
</dbReference>
<keyword evidence="2" id="KW-0328">Glycosyltransferase</keyword>
<feature type="non-terminal residue" evidence="2">
    <location>
        <position position="1"/>
    </location>
</feature>
<sequence length="116" mass="12705">EKALHERDAEPAGFQWLVGDDSANSVFAYLRWSYDGEPLLVVANMTPVPRMDYRLGAPMRGAWTELLNSDAETYAGSNFGNGGEVMTEAEPAHGMEDSLVLNLPPLAVLILKPKKD</sequence>
<dbReference type="GO" id="GO:0005975">
    <property type="term" value="P:carbohydrate metabolic process"/>
    <property type="evidence" value="ECO:0007669"/>
    <property type="project" value="InterPro"/>
</dbReference>
<feature type="domain" description="Alpha-amylase/branching enzyme C-terminal all beta" evidence="1">
    <location>
        <begin position="16"/>
        <end position="114"/>
    </location>
</feature>